<dbReference type="Gramene" id="HORVU.MOREX.r2.7HG0533260.1">
    <property type="protein sequence ID" value="HORVU.MOREX.r2.7HG0533260.1.CDS.1"/>
    <property type="gene ID" value="HORVU.MOREX.r2.7HG0533260"/>
</dbReference>
<accession>A0A8I7BD19</accession>
<dbReference type="RefSeq" id="XP_044960088.1">
    <property type="nucleotide sequence ID" value="XM_045104153.1"/>
</dbReference>
<dbReference type="PANTHER" id="PTHR36480:SF10">
    <property type="entry name" value="LATE EMBRYOGENESIS ABUNDANT PROTEIN LEA-2 SUBGROUP DOMAIN-CONTAINING PROTEIN"/>
    <property type="match status" value="1"/>
</dbReference>
<dbReference type="Gramene" id="HORVU.MOREX.r3.7HG0641830.1">
    <property type="protein sequence ID" value="HORVU.MOREX.r3.7HG0641830.1.CDS1"/>
    <property type="gene ID" value="HORVU.MOREX.r3.7HG0641830"/>
</dbReference>
<evidence type="ECO:0000256" key="1">
    <source>
        <dbReference type="SAM" id="Phobius"/>
    </source>
</evidence>
<evidence type="ECO:0000313" key="2">
    <source>
        <dbReference type="EnsemblPlants" id="HORVU.MOREX.r3.7HG0641790.1.CDS1"/>
    </source>
</evidence>
<dbReference type="GeneID" id="123411210"/>
<keyword evidence="1" id="KW-1133">Transmembrane helix</keyword>
<reference evidence="3" key="3">
    <citation type="submission" date="2022-01" db="UniProtKB">
        <authorList>
            <consortium name="EnsemblPlants"/>
        </authorList>
    </citation>
    <scope>IDENTIFICATION</scope>
    <source>
        <strain evidence="3">subsp. vulgare</strain>
    </source>
</reference>
<feature type="transmembrane region" description="Helical" evidence="1">
    <location>
        <begin position="73"/>
        <end position="95"/>
    </location>
</feature>
<evidence type="ECO:0000313" key="3">
    <source>
        <dbReference type="EnsemblPlants" id="HORVU.MOREX.r3.7HG0641830.1.CDS1"/>
    </source>
</evidence>
<organism evidence="3 4">
    <name type="scientific">Hordeum vulgare subsp. vulgare</name>
    <name type="common">Domesticated barley</name>
    <dbReference type="NCBI Taxonomy" id="112509"/>
    <lineage>
        <taxon>Eukaryota</taxon>
        <taxon>Viridiplantae</taxon>
        <taxon>Streptophyta</taxon>
        <taxon>Embryophyta</taxon>
        <taxon>Tracheophyta</taxon>
        <taxon>Spermatophyta</taxon>
        <taxon>Magnoliopsida</taxon>
        <taxon>Liliopsida</taxon>
        <taxon>Poales</taxon>
        <taxon>Poaceae</taxon>
        <taxon>BOP clade</taxon>
        <taxon>Pooideae</taxon>
        <taxon>Triticodae</taxon>
        <taxon>Triticeae</taxon>
        <taxon>Hordeinae</taxon>
        <taxon>Hordeum</taxon>
    </lineage>
</organism>
<keyword evidence="1" id="KW-0812">Transmembrane</keyword>
<keyword evidence="1" id="KW-0472">Membrane</keyword>
<dbReference type="Gramene" id="HORVU.MOREX.r2.7HG0533220.1">
    <property type="protein sequence ID" value="HORVU.MOREX.r2.7HG0533220.1.CDS.1"/>
    <property type="gene ID" value="HORVU.MOREX.r2.7HG0533220"/>
</dbReference>
<dbReference type="KEGG" id="hvg:123411175"/>
<protein>
    <submittedName>
        <fullName evidence="3">Uncharacterized protein</fullName>
    </submittedName>
</protein>
<evidence type="ECO:0000313" key="4">
    <source>
        <dbReference type="Proteomes" id="UP000011116"/>
    </source>
</evidence>
<sequence length="271" mass="29914">MVVMVKQSCLIYTPVCIVHRRRYAIYAYTRKLGKQRRRRKAGYPRHPRMAPAKDDAADGEEKSVFRCLDAARYVVAAVVTVLIVTVIVYAITVVFRPGNLHLGVVGGSVSVSTSGGERLKRPFNASFHGDNLTFSFTVRAFNPSGRVSIYYRAITAMLKSNLSSSPFLYLKLPDMALGPQVMVDTNLLMNTFVKGTDQAYYFNLLGNGSSIDDALIVLNGSRFDEVNSGHYTNVKEPDVYYCSHITVGGDKEDDGTAADVRCKDENQLGSS</sequence>
<dbReference type="KEGG" id="hvg:123411210"/>
<dbReference type="EnsemblPlants" id="HORVU.MOREX.r3.7HG0641790.1">
    <property type="protein sequence ID" value="HORVU.MOREX.r3.7HG0641790.1.CDS1"/>
    <property type="gene ID" value="HORVU.MOREX.r3.7HG0641790"/>
</dbReference>
<dbReference type="EnsemblPlants" id="HORVU.MOREX.r3.7HG0641830.1">
    <property type="protein sequence ID" value="HORVU.MOREX.r3.7HG0641830.1.CDS1"/>
    <property type="gene ID" value="HORVU.MOREX.r3.7HG0641830"/>
</dbReference>
<dbReference type="AlphaFoldDB" id="A0A8I7BD19"/>
<reference evidence="4" key="1">
    <citation type="journal article" date="2012" name="Nature">
        <title>A physical, genetic and functional sequence assembly of the barley genome.</title>
        <authorList>
            <consortium name="The International Barley Genome Sequencing Consortium"/>
            <person name="Mayer K.F."/>
            <person name="Waugh R."/>
            <person name="Brown J.W."/>
            <person name="Schulman A."/>
            <person name="Langridge P."/>
            <person name="Platzer M."/>
            <person name="Fincher G.B."/>
            <person name="Muehlbauer G.J."/>
            <person name="Sato K."/>
            <person name="Close T.J."/>
            <person name="Wise R.P."/>
            <person name="Stein N."/>
        </authorList>
    </citation>
    <scope>NUCLEOTIDE SEQUENCE [LARGE SCALE GENOMIC DNA]</scope>
    <source>
        <strain evidence="4">cv. Morex</strain>
    </source>
</reference>
<dbReference type="PANTHER" id="PTHR36480">
    <property type="entry name" value="OS06G0118900 PROTEIN-RELATED"/>
    <property type="match status" value="1"/>
</dbReference>
<keyword evidence="4" id="KW-1185">Reference proteome</keyword>
<reference evidence="3" key="2">
    <citation type="submission" date="2020-10" db="EMBL/GenBank/DDBJ databases">
        <authorList>
            <person name="Scholz U."/>
            <person name="Mascher M."/>
            <person name="Fiebig A."/>
        </authorList>
    </citation>
    <scope>NUCLEOTIDE SEQUENCE [LARGE SCALE GENOMIC DNA]</scope>
    <source>
        <strain evidence="3">cv. Morex</strain>
    </source>
</reference>
<dbReference type="Proteomes" id="UP000011116">
    <property type="component" value="Chromosome 7H"/>
</dbReference>
<name>A0A8I7BD19_HORVV</name>
<gene>
    <name evidence="2" type="primary">LOC123411210</name>
</gene>
<dbReference type="OrthoDB" id="657467at2759"/>
<dbReference type="Gramene" id="HORVU.MOREX.r3.7HG0641790.1">
    <property type="protein sequence ID" value="HORVU.MOREX.r3.7HG0641790.1.CDS1"/>
    <property type="gene ID" value="HORVU.MOREX.r3.7HG0641790"/>
</dbReference>
<proteinExistence type="predicted"/>